<accession>A0A2P5BF13</accession>
<protein>
    <submittedName>
        <fullName evidence="1">Uncharacterized protein</fullName>
    </submittedName>
</protein>
<comment type="caution">
    <text evidence="1">The sequence shown here is derived from an EMBL/GenBank/DDBJ whole genome shotgun (WGS) entry which is preliminary data.</text>
</comment>
<dbReference type="EMBL" id="JXTB01000295">
    <property type="protein sequence ID" value="PON47375.1"/>
    <property type="molecule type" value="Genomic_DNA"/>
</dbReference>
<gene>
    <name evidence="1" type="ORF">PanWU01x14_244590</name>
</gene>
<dbReference type="AlphaFoldDB" id="A0A2P5BF13"/>
<reference evidence="2" key="1">
    <citation type="submission" date="2016-06" db="EMBL/GenBank/DDBJ databases">
        <title>Parallel loss of symbiosis genes in relatives of nitrogen-fixing non-legume Parasponia.</title>
        <authorList>
            <person name="Van Velzen R."/>
            <person name="Holmer R."/>
            <person name="Bu F."/>
            <person name="Rutten L."/>
            <person name="Van Zeijl A."/>
            <person name="Liu W."/>
            <person name="Santuari L."/>
            <person name="Cao Q."/>
            <person name="Sharma T."/>
            <person name="Shen D."/>
            <person name="Roswanjaya Y."/>
            <person name="Wardhani T."/>
            <person name="Kalhor M.S."/>
            <person name="Jansen J."/>
            <person name="Van den Hoogen J."/>
            <person name="Gungor B."/>
            <person name="Hartog M."/>
            <person name="Hontelez J."/>
            <person name="Verver J."/>
            <person name="Yang W.-C."/>
            <person name="Schijlen E."/>
            <person name="Repin R."/>
            <person name="Schilthuizen M."/>
            <person name="Schranz E."/>
            <person name="Heidstra R."/>
            <person name="Miyata K."/>
            <person name="Fedorova E."/>
            <person name="Kohlen W."/>
            <person name="Bisseling T."/>
            <person name="Smit S."/>
            <person name="Geurts R."/>
        </authorList>
    </citation>
    <scope>NUCLEOTIDE SEQUENCE [LARGE SCALE GENOMIC DNA]</scope>
    <source>
        <strain evidence="2">cv. WU1-14</strain>
    </source>
</reference>
<dbReference type="OrthoDB" id="10299937at2759"/>
<dbReference type="Proteomes" id="UP000237105">
    <property type="component" value="Unassembled WGS sequence"/>
</dbReference>
<proteinExistence type="predicted"/>
<keyword evidence="2" id="KW-1185">Reference proteome</keyword>
<organism evidence="1 2">
    <name type="scientific">Parasponia andersonii</name>
    <name type="common">Sponia andersonii</name>
    <dbReference type="NCBI Taxonomy" id="3476"/>
    <lineage>
        <taxon>Eukaryota</taxon>
        <taxon>Viridiplantae</taxon>
        <taxon>Streptophyta</taxon>
        <taxon>Embryophyta</taxon>
        <taxon>Tracheophyta</taxon>
        <taxon>Spermatophyta</taxon>
        <taxon>Magnoliopsida</taxon>
        <taxon>eudicotyledons</taxon>
        <taxon>Gunneridae</taxon>
        <taxon>Pentapetalae</taxon>
        <taxon>rosids</taxon>
        <taxon>fabids</taxon>
        <taxon>Rosales</taxon>
        <taxon>Cannabaceae</taxon>
        <taxon>Parasponia</taxon>
    </lineage>
</organism>
<name>A0A2P5BF13_PARAD</name>
<evidence type="ECO:0000313" key="1">
    <source>
        <dbReference type="EMBL" id="PON47375.1"/>
    </source>
</evidence>
<sequence length="99" mass="11419">MEIGMESKVMLLGKLVCGDQPYVARESRLKICPVYTSERQVTFGKSMFFSSLNKTRSADDCMARSIRNHMVYVWHCWEVKDLISKASNALGHMFLYAFK</sequence>
<evidence type="ECO:0000313" key="2">
    <source>
        <dbReference type="Proteomes" id="UP000237105"/>
    </source>
</evidence>